<sequence length="53" mass="6106">MLNNIDSRSRIQTKTRAVSDKITSNELNELQIAKLYKEYPYEKPTSTKLSSSN</sequence>
<comment type="caution">
    <text evidence="1">The sequence shown here is derived from an EMBL/GenBank/DDBJ whole genome shotgun (WGS) entry which is preliminary data.</text>
</comment>
<accession>A0A2T9ZK50</accession>
<organism evidence="1 2">
    <name type="scientific">Smittium megazygosporum</name>
    <dbReference type="NCBI Taxonomy" id="133381"/>
    <lineage>
        <taxon>Eukaryota</taxon>
        <taxon>Fungi</taxon>
        <taxon>Fungi incertae sedis</taxon>
        <taxon>Zoopagomycota</taxon>
        <taxon>Kickxellomycotina</taxon>
        <taxon>Harpellomycetes</taxon>
        <taxon>Harpellales</taxon>
        <taxon>Legeriomycetaceae</taxon>
        <taxon>Smittium</taxon>
    </lineage>
</organism>
<dbReference type="EMBL" id="MBFS01000061">
    <property type="protein sequence ID" value="PVV04932.1"/>
    <property type="molecule type" value="Genomic_DNA"/>
</dbReference>
<protein>
    <submittedName>
        <fullName evidence="1">Uncharacterized protein</fullName>
    </submittedName>
</protein>
<reference evidence="1 2" key="1">
    <citation type="journal article" date="2018" name="MBio">
        <title>Comparative Genomics Reveals the Core Gene Toolbox for the Fungus-Insect Symbiosis.</title>
        <authorList>
            <person name="Wang Y."/>
            <person name="Stata M."/>
            <person name="Wang W."/>
            <person name="Stajich J.E."/>
            <person name="White M.M."/>
            <person name="Moncalvo J.M."/>
        </authorList>
    </citation>
    <scope>NUCLEOTIDE SEQUENCE [LARGE SCALE GENOMIC DNA]</scope>
    <source>
        <strain evidence="1 2">SC-DP-2</strain>
    </source>
</reference>
<dbReference type="AlphaFoldDB" id="A0A2T9ZK50"/>
<proteinExistence type="predicted"/>
<keyword evidence="2" id="KW-1185">Reference proteome</keyword>
<evidence type="ECO:0000313" key="2">
    <source>
        <dbReference type="Proteomes" id="UP000245609"/>
    </source>
</evidence>
<evidence type="ECO:0000313" key="1">
    <source>
        <dbReference type="EMBL" id="PVV04932.1"/>
    </source>
</evidence>
<dbReference type="Proteomes" id="UP000245609">
    <property type="component" value="Unassembled WGS sequence"/>
</dbReference>
<name>A0A2T9ZK50_9FUNG</name>
<gene>
    <name evidence="1" type="ORF">BB560_000549</name>
</gene>